<dbReference type="SUPFAM" id="SSF52540">
    <property type="entry name" value="P-loop containing nucleoside triphosphate hydrolases"/>
    <property type="match status" value="1"/>
</dbReference>
<dbReference type="InterPro" id="IPR027417">
    <property type="entry name" value="P-loop_NTPase"/>
</dbReference>
<dbReference type="Gene3D" id="3.40.50.300">
    <property type="entry name" value="P-loop containing nucleotide triphosphate hydrolases"/>
    <property type="match status" value="1"/>
</dbReference>
<comment type="caution">
    <text evidence="7">The sequence shown here is derived from an EMBL/GenBank/DDBJ whole genome shotgun (WGS) entry which is preliminary data.</text>
</comment>
<sequence>MRLGAVGKRYGRGTPWILRDAELAVGSGELVRIEGPNGSGKSTLLRLVAGIERADTGDVVVDGRRAYVPERFPPALPFHAHGYLRHLGRIHGLRRDEAERRAGYWLERFGIAGRSGTPIARLSKGTCQKVAVAQALLAEADVLLLDEAWTGLDRVARAELDTAVAERTAGGGRVLFVDHDPNRLAGTTTAAYAVVDGTLRAAGPAEQQPGGPLVRIEAEGPVPEWLPGAPARKPLADGATLLEVDARHSDALLRRLLTIDPPAHIRAVGESDGGPGPVRSAAQAPAAASFGPEPASPAGVAAAGSRAPLGALVAYYTELLLRSQRWLPPVLAYVLLLVVGMSAGEEAFGALAFSGAVLVPVAAWLVRCAVTAEPAAARSCVVAAAGPVRTHLGALLAALLTSSALGALGLAAVLLMSGDARSDRAWTVPAGLLVTAVCVLTGVAIGSLFNRPVVLGAQYGIPLGLAAATLALVTAGTPANLVLRALIGASRRERLHLPVLALPEALLVAGAALAAAALLAGRRQE</sequence>
<feature type="domain" description="ABC transporter" evidence="6">
    <location>
        <begin position="1"/>
        <end position="221"/>
    </location>
</feature>
<dbReference type="InterPro" id="IPR051782">
    <property type="entry name" value="ABC_Transporter_VariousFunc"/>
</dbReference>
<feature type="transmembrane region" description="Helical" evidence="5">
    <location>
        <begin position="326"/>
        <end position="343"/>
    </location>
</feature>
<evidence type="ECO:0000256" key="1">
    <source>
        <dbReference type="ARBA" id="ARBA00022448"/>
    </source>
</evidence>
<evidence type="ECO:0000256" key="3">
    <source>
        <dbReference type="ARBA" id="ARBA00022840"/>
    </source>
</evidence>
<organism evidence="7 8">
    <name type="scientific">Kitasatospora terrestris</name>
    <dbReference type="NCBI Taxonomy" id="258051"/>
    <lineage>
        <taxon>Bacteria</taxon>
        <taxon>Bacillati</taxon>
        <taxon>Actinomycetota</taxon>
        <taxon>Actinomycetes</taxon>
        <taxon>Kitasatosporales</taxon>
        <taxon>Streptomycetaceae</taxon>
        <taxon>Kitasatospora</taxon>
    </lineage>
</organism>
<keyword evidence="2" id="KW-0547">Nucleotide-binding</keyword>
<evidence type="ECO:0000256" key="5">
    <source>
        <dbReference type="SAM" id="Phobius"/>
    </source>
</evidence>
<feature type="region of interest" description="Disordered" evidence="4">
    <location>
        <begin position="267"/>
        <end position="290"/>
    </location>
</feature>
<evidence type="ECO:0000256" key="4">
    <source>
        <dbReference type="SAM" id="MobiDB-lite"/>
    </source>
</evidence>
<feature type="transmembrane region" description="Helical" evidence="5">
    <location>
        <begin position="392"/>
        <end position="416"/>
    </location>
</feature>
<dbReference type="SMART" id="SM00382">
    <property type="entry name" value="AAA"/>
    <property type="match status" value="1"/>
</dbReference>
<accession>A0ABP9DXD4</accession>
<dbReference type="PANTHER" id="PTHR42939">
    <property type="entry name" value="ABC TRANSPORTER ATP-BINDING PROTEIN ALBC-RELATED"/>
    <property type="match status" value="1"/>
</dbReference>
<evidence type="ECO:0000256" key="2">
    <source>
        <dbReference type="ARBA" id="ARBA00022741"/>
    </source>
</evidence>
<feature type="transmembrane region" description="Helical" evidence="5">
    <location>
        <begin position="428"/>
        <end position="449"/>
    </location>
</feature>
<keyword evidence="8" id="KW-1185">Reference proteome</keyword>
<name>A0ABP9DXD4_9ACTN</name>
<feature type="transmembrane region" description="Helical" evidence="5">
    <location>
        <begin position="495"/>
        <end position="520"/>
    </location>
</feature>
<dbReference type="Proteomes" id="UP001501752">
    <property type="component" value="Unassembled WGS sequence"/>
</dbReference>
<keyword evidence="1" id="KW-0813">Transport</keyword>
<feature type="compositionally biased region" description="Low complexity" evidence="4">
    <location>
        <begin position="281"/>
        <end position="290"/>
    </location>
</feature>
<reference evidence="8" key="1">
    <citation type="journal article" date="2019" name="Int. J. Syst. Evol. Microbiol.">
        <title>The Global Catalogue of Microorganisms (GCM) 10K type strain sequencing project: providing services to taxonomists for standard genome sequencing and annotation.</title>
        <authorList>
            <consortium name="The Broad Institute Genomics Platform"/>
            <consortium name="The Broad Institute Genome Sequencing Center for Infectious Disease"/>
            <person name="Wu L."/>
            <person name="Ma J."/>
        </authorList>
    </citation>
    <scope>NUCLEOTIDE SEQUENCE [LARGE SCALE GENOMIC DNA]</scope>
    <source>
        <strain evidence="8">JCM 13006</strain>
    </source>
</reference>
<dbReference type="PANTHER" id="PTHR42939:SF1">
    <property type="entry name" value="ABC TRANSPORTER ATP-BINDING PROTEIN ALBC-RELATED"/>
    <property type="match status" value="1"/>
</dbReference>
<dbReference type="RefSeq" id="WP_345698660.1">
    <property type="nucleotide sequence ID" value="NZ_BAABIS010000001.1"/>
</dbReference>
<keyword evidence="3" id="KW-0067">ATP-binding</keyword>
<evidence type="ECO:0000313" key="7">
    <source>
        <dbReference type="EMBL" id="GAA4861818.1"/>
    </source>
</evidence>
<dbReference type="EMBL" id="BAABIS010000001">
    <property type="protein sequence ID" value="GAA4861818.1"/>
    <property type="molecule type" value="Genomic_DNA"/>
</dbReference>
<feature type="transmembrane region" description="Helical" evidence="5">
    <location>
        <begin position="461"/>
        <end position="483"/>
    </location>
</feature>
<dbReference type="InterPro" id="IPR003593">
    <property type="entry name" value="AAA+_ATPase"/>
</dbReference>
<dbReference type="PROSITE" id="PS50893">
    <property type="entry name" value="ABC_TRANSPORTER_2"/>
    <property type="match status" value="1"/>
</dbReference>
<evidence type="ECO:0000313" key="8">
    <source>
        <dbReference type="Proteomes" id="UP001501752"/>
    </source>
</evidence>
<protein>
    <recommendedName>
        <fullName evidence="6">ABC transporter domain-containing protein</fullName>
    </recommendedName>
</protein>
<dbReference type="Pfam" id="PF00005">
    <property type="entry name" value="ABC_tran"/>
    <property type="match status" value="1"/>
</dbReference>
<proteinExistence type="predicted"/>
<gene>
    <name evidence="7" type="ORF">GCM10023235_44960</name>
</gene>
<keyword evidence="5" id="KW-0812">Transmembrane</keyword>
<keyword evidence="5" id="KW-1133">Transmembrane helix</keyword>
<keyword evidence="5" id="KW-0472">Membrane</keyword>
<dbReference type="InterPro" id="IPR003439">
    <property type="entry name" value="ABC_transporter-like_ATP-bd"/>
</dbReference>
<feature type="transmembrane region" description="Helical" evidence="5">
    <location>
        <begin position="350"/>
        <end position="372"/>
    </location>
</feature>
<evidence type="ECO:0000259" key="6">
    <source>
        <dbReference type="PROSITE" id="PS50893"/>
    </source>
</evidence>